<keyword evidence="2" id="KW-1185">Reference proteome</keyword>
<reference evidence="1" key="2">
    <citation type="submission" date="2022-01" db="EMBL/GenBank/DDBJ databases">
        <authorList>
            <person name="Yamashiro T."/>
            <person name="Shiraishi A."/>
            <person name="Satake H."/>
            <person name="Nakayama K."/>
        </authorList>
    </citation>
    <scope>NUCLEOTIDE SEQUENCE</scope>
</reference>
<gene>
    <name evidence="1" type="ORF">Tco_1132141</name>
</gene>
<evidence type="ECO:0000313" key="2">
    <source>
        <dbReference type="Proteomes" id="UP001151760"/>
    </source>
</evidence>
<dbReference type="EMBL" id="BQNB010021755">
    <property type="protein sequence ID" value="GJU09745.1"/>
    <property type="molecule type" value="Genomic_DNA"/>
</dbReference>
<name>A0ABQ5JCH4_9ASTR</name>
<sequence length="161" mass="17949">MMVEIYQAFKGQPSSAPSGSVTPTLTLTHIPTNIEGENATNTATNEPPSHTEGGIEKLEQWKFQDGAFCFNHHFTDPDKPVRVEFMINGKTIYLTEQEIQEYWDKEEKIKKAAEEAKLLAMSRPEVIKVVQEEAEKIGLDPRKIASAKAGEKFKKAQDAGA</sequence>
<organism evidence="1 2">
    <name type="scientific">Tanacetum coccineum</name>
    <dbReference type="NCBI Taxonomy" id="301880"/>
    <lineage>
        <taxon>Eukaryota</taxon>
        <taxon>Viridiplantae</taxon>
        <taxon>Streptophyta</taxon>
        <taxon>Embryophyta</taxon>
        <taxon>Tracheophyta</taxon>
        <taxon>Spermatophyta</taxon>
        <taxon>Magnoliopsida</taxon>
        <taxon>eudicotyledons</taxon>
        <taxon>Gunneridae</taxon>
        <taxon>Pentapetalae</taxon>
        <taxon>asterids</taxon>
        <taxon>campanulids</taxon>
        <taxon>Asterales</taxon>
        <taxon>Asteraceae</taxon>
        <taxon>Asteroideae</taxon>
        <taxon>Anthemideae</taxon>
        <taxon>Anthemidinae</taxon>
        <taxon>Tanacetum</taxon>
    </lineage>
</organism>
<evidence type="ECO:0000313" key="1">
    <source>
        <dbReference type="EMBL" id="GJU09745.1"/>
    </source>
</evidence>
<dbReference type="Proteomes" id="UP001151760">
    <property type="component" value="Unassembled WGS sequence"/>
</dbReference>
<reference evidence="1" key="1">
    <citation type="journal article" date="2022" name="Int. J. Mol. Sci.">
        <title>Draft Genome of Tanacetum Coccineum: Genomic Comparison of Closely Related Tanacetum-Family Plants.</title>
        <authorList>
            <person name="Yamashiro T."/>
            <person name="Shiraishi A."/>
            <person name="Nakayama K."/>
            <person name="Satake H."/>
        </authorList>
    </citation>
    <scope>NUCLEOTIDE SEQUENCE</scope>
</reference>
<accession>A0ABQ5JCH4</accession>
<protein>
    <submittedName>
        <fullName evidence="1">Uncharacterized protein</fullName>
    </submittedName>
</protein>
<proteinExistence type="predicted"/>
<comment type="caution">
    <text evidence="1">The sequence shown here is derived from an EMBL/GenBank/DDBJ whole genome shotgun (WGS) entry which is preliminary data.</text>
</comment>